<dbReference type="EC" id="2.7.1.85" evidence="3"/>
<dbReference type="EMBL" id="UGMX01000002">
    <property type="protein sequence ID" value="STW09408.1"/>
    <property type="molecule type" value="Genomic_DNA"/>
</dbReference>
<dbReference type="EMBL" id="FZTC01000014">
    <property type="protein sequence ID" value="SNU33699.1"/>
    <property type="molecule type" value="Genomic_DNA"/>
</dbReference>
<protein>
    <submittedName>
        <fullName evidence="3">N-acetylmannosamine kinase</fullName>
        <ecNumber evidence="3">2.7.1.85</ecNumber>
    </submittedName>
    <submittedName>
        <fullName evidence="2">ROK family protein</fullName>
    </submittedName>
</protein>
<dbReference type="SUPFAM" id="SSF53067">
    <property type="entry name" value="Actin-like ATPase domain"/>
    <property type="match status" value="1"/>
</dbReference>
<reference evidence="2" key="2">
    <citation type="submission" date="2017-08" db="EMBL/GenBank/DDBJ databases">
        <authorList>
            <person name="de Groot N.N."/>
        </authorList>
    </citation>
    <scope>NUCLEOTIDE SEQUENCE [LARGE SCALE GENOMIC DNA]</scope>
    <source>
        <strain evidence="2">06D021</strain>
    </source>
</reference>
<dbReference type="RefSeq" id="WP_004872251.1">
    <property type="nucleotide sequence ID" value="NZ_CABGKM010000028.1"/>
</dbReference>
<dbReference type="InterPro" id="IPR000600">
    <property type="entry name" value="ROK"/>
</dbReference>
<dbReference type="EMBL" id="CP055315">
    <property type="protein sequence ID" value="QLO54357.1"/>
    <property type="molecule type" value="Genomic_DNA"/>
</dbReference>
<dbReference type="InterPro" id="IPR043129">
    <property type="entry name" value="ATPase_NBD"/>
</dbReference>
<organism evidence="2 4">
    <name type="scientific">Klebsiella grimontii</name>
    <dbReference type="NCBI Taxonomy" id="2058152"/>
    <lineage>
        <taxon>Bacteria</taxon>
        <taxon>Pseudomonadati</taxon>
        <taxon>Pseudomonadota</taxon>
        <taxon>Gammaproteobacteria</taxon>
        <taxon>Enterobacterales</taxon>
        <taxon>Enterobacteriaceae</taxon>
        <taxon>Klebsiella/Raoultella group</taxon>
        <taxon>Klebsiella</taxon>
    </lineage>
</organism>
<evidence type="ECO:0000313" key="6">
    <source>
        <dbReference type="Proteomes" id="UP000510937"/>
    </source>
</evidence>
<dbReference type="Proteomes" id="UP000254571">
    <property type="component" value="Unassembled WGS sequence"/>
</dbReference>
<evidence type="ECO:0000313" key="4">
    <source>
        <dbReference type="Proteomes" id="UP000220639"/>
    </source>
</evidence>
<dbReference type="Pfam" id="PF00480">
    <property type="entry name" value="ROK"/>
    <property type="match status" value="1"/>
</dbReference>
<dbReference type="Proteomes" id="UP000220639">
    <property type="component" value="Unassembled WGS sequence"/>
</dbReference>
<dbReference type="GeneID" id="97397269"/>
<dbReference type="PANTHER" id="PTHR18964:SF170">
    <property type="entry name" value="SUGAR KINASE"/>
    <property type="match status" value="1"/>
</dbReference>
<evidence type="ECO:0000313" key="5">
    <source>
        <dbReference type="Proteomes" id="UP000254571"/>
    </source>
</evidence>
<dbReference type="CDD" id="cd24152">
    <property type="entry name" value="ASKHA_NBD_ROK-like"/>
    <property type="match status" value="1"/>
</dbReference>
<name>A0A285AYD1_9ENTR</name>
<dbReference type="GO" id="GO:0047700">
    <property type="term" value="F:beta-glucoside kinase activity"/>
    <property type="evidence" value="ECO:0007669"/>
    <property type="project" value="UniProtKB-EC"/>
</dbReference>
<dbReference type="Proteomes" id="UP000510937">
    <property type="component" value="Chromosome"/>
</dbReference>
<evidence type="ECO:0000313" key="1">
    <source>
        <dbReference type="EMBL" id="QLO54357.1"/>
    </source>
</evidence>
<evidence type="ECO:0000313" key="2">
    <source>
        <dbReference type="EMBL" id="SNU33699.1"/>
    </source>
</evidence>
<keyword evidence="3" id="KW-0418">Kinase</keyword>
<sequence length="294" mass="32005">MAILLFDWGGTSIKYGVWQQGELKDTASVETPDSWEEMKNRLLDLYQQFQPRYAIDGISISAPGCVDPQSGVISGLSAIPYIHHFPIVEELSGLFSLPVCIENDANSAGIAEAALGAGREYDSVLFVIAGSGIGGAIVDNKVLRHGSHRYAGEFGMMTLHEGQTFSELATAVATARRYARRMSLAADSVSGEDVFRLAEEGDNIAQQEVAQFYHWMAVGLLNLQVCYDPDCLIIGGGISASDKIFGGIKQRLAELVNEKALTEFLPHVVLCQYRNEANLIGAAVNFEQKQGDRR</sequence>
<gene>
    <name evidence="3" type="primary">bglK_3</name>
    <name evidence="1" type="ORF">HV234_23845</name>
    <name evidence="2" type="ORF">KOSB73_210193</name>
    <name evidence="3" type="ORF">NCTC9149_05896</name>
</gene>
<dbReference type="Gene3D" id="3.30.420.40">
    <property type="match status" value="2"/>
</dbReference>
<reference evidence="1" key="5">
    <citation type="journal article" date="2021" name="Microb. Genom.">
        <title>A genomic epidemiological study shows that prevalence of antimicrobial resistance in Enterobacterales is associated with the livestock host, as well as antimicrobial usage.</title>
        <authorList>
            <person name="AbuOun M."/>
            <person name="Jones H."/>
            <person name="Stubberfield E."/>
            <person name="Gilson D."/>
            <person name="Shaw L.P."/>
            <person name="Hubbard A.T.M."/>
            <person name="Chau K.K."/>
            <person name="Sebra R."/>
            <person name="Peto T.E.A."/>
            <person name="Crook D.W."/>
            <person name="Read D.S."/>
            <person name="Gweon H.S."/>
            <person name="Walker A.S."/>
            <person name="Stoesser N."/>
            <person name="Smith R.P."/>
            <person name="Anjum M.F."/>
            <person name="On Behalf Of The Rehab Consortium."/>
        </authorList>
    </citation>
    <scope>NUCLEOTIDE SEQUENCE</scope>
    <source>
        <strain evidence="1">RHBSTW-00555</strain>
    </source>
</reference>
<dbReference type="AlphaFoldDB" id="A0A285AYD1"/>
<reference evidence="4" key="1">
    <citation type="submission" date="2017-08" db="EMBL/GenBank/DDBJ databases">
        <authorList>
            <person name="Brisse S."/>
        </authorList>
    </citation>
    <scope>NUCLEOTIDE SEQUENCE [LARGE SCALE GENOMIC DNA]</scope>
    <source>
        <strain evidence="4">06D021</strain>
    </source>
</reference>
<dbReference type="PANTHER" id="PTHR18964">
    <property type="entry name" value="ROK (REPRESSOR, ORF, KINASE) FAMILY"/>
    <property type="match status" value="1"/>
</dbReference>
<reference evidence="6" key="4">
    <citation type="submission" date="2020-06" db="EMBL/GenBank/DDBJ databases">
        <title>REHAB project genomes.</title>
        <authorList>
            <person name="Shaw L.P."/>
        </authorList>
    </citation>
    <scope>NUCLEOTIDE SEQUENCE [LARGE SCALE GENOMIC DNA]</scope>
    <source>
        <strain evidence="6">RHBSTW-00555</strain>
    </source>
</reference>
<evidence type="ECO:0000313" key="3">
    <source>
        <dbReference type="EMBL" id="STW09408.1"/>
    </source>
</evidence>
<proteinExistence type="predicted"/>
<reference evidence="3 5" key="3">
    <citation type="submission" date="2018-06" db="EMBL/GenBank/DDBJ databases">
        <authorList>
            <consortium name="Pathogen Informatics"/>
            <person name="Doyle S."/>
        </authorList>
    </citation>
    <scope>NUCLEOTIDE SEQUENCE [LARGE SCALE GENOMIC DNA]</scope>
    <source>
        <strain evidence="3 5">NCTC9149</strain>
    </source>
</reference>
<keyword evidence="3" id="KW-0808">Transferase</keyword>
<accession>A0A285AYD1</accession>